<dbReference type="RefSeq" id="WP_189742231.1">
    <property type="nucleotide sequence ID" value="NZ_BMRL01000011.1"/>
</dbReference>
<comment type="caution">
    <text evidence="3">The sequence shown here is derived from an EMBL/GenBank/DDBJ whole genome shotgun (WGS) entry which is preliminary data.</text>
</comment>
<evidence type="ECO:0000256" key="1">
    <source>
        <dbReference type="SAM" id="MobiDB-lite"/>
    </source>
</evidence>
<sequence>MPGLLRGVARTAVVAGTATAVSNRVSRRQGGRWAQQDAQQQAQQQQAAAPPPPPPPPAAEPPADDMTTKIEQLKQLSTLKEQGVLTETEFAEQKRRLLG</sequence>
<evidence type="ECO:0000313" key="3">
    <source>
        <dbReference type="EMBL" id="GHI69702.1"/>
    </source>
</evidence>
<evidence type="ECO:0000259" key="2">
    <source>
        <dbReference type="Pfam" id="PF09851"/>
    </source>
</evidence>
<gene>
    <name evidence="3" type="ORF">Snoj_36200</name>
</gene>
<feature type="region of interest" description="Disordered" evidence="1">
    <location>
        <begin position="22"/>
        <end position="66"/>
    </location>
</feature>
<organism evidence="3 4">
    <name type="scientific">Streptomyces nojiriensis</name>
    <dbReference type="NCBI Taxonomy" id="66374"/>
    <lineage>
        <taxon>Bacteria</taxon>
        <taxon>Bacillati</taxon>
        <taxon>Actinomycetota</taxon>
        <taxon>Actinomycetes</taxon>
        <taxon>Kitasatosporales</taxon>
        <taxon>Streptomycetaceae</taxon>
        <taxon>Streptomyces</taxon>
    </lineage>
</organism>
<name>A0ABQ3SNJ4_9ACTN</name>
<dbReference type="EMBL" id="BNEC01000005">
    <property type="protein sequence ID" value="GHI69702.1"/>
    <property type="molecule type" value="Genomic_DNA"/>
</dbReference>
<dbReference type="GeneID" id="95587962"/>
<proteinExistence type="predicted"/>
<feature type="domain" description="SHOCT" evidence="2">
    <location>
        <begin position="71"/>
        <end position="98"/>
    </location>
</feature>
<feature type="compositionally biased region" description="Low complexity" evidence="1">
    <location>
        <begin position="34"/>
        <end position="48"/>
    </location>
</feature>
<feature type="compositionally biased region" description="Pro residues" evidence="1">
    <location>
        <begin position="49"/>
        <end position="60"/>
    </location>
</feature>
<evidence type="ECO:0000313" key="4">
    <source>
        <dbReference type="Proteomes" id="UP000613974"/>
    </source>
</evidence>
<dbReference type="Pfam" id="PF09851">
    <property type="entry name" value="SHOCT"/>
    <property type="match status" value="1"/>
</dbReference>
<protein>
    <recommendedName>
        <fullName evidence="2">SHOCT domain-containing protein</fullName>
    </recommendedName>
</protein>
<dbReference type="Proteomes" id="UP000613974">
    <property type="component" value="Unassembled WGS sequence"/>
</dbReference>
<reference evidence="4" key="1">
    <citation type="submission" date="2023-07" db="EMBL/GenBank/DDBJ databases">
        <title>Whole genome shotgun sequence of Streptomyces nojiriensis NBRC 13794.</title>
        <authorList>
            <person name="Komaki H."/>
            <person name="Tamura T."/>
        </authorList>
    </citation>
    <scope>NUCLEOTIDE SEQUENCE [LARGE SCALE GENOMIC DNA]</scope>
    <source>
        <strain evidence="4">NBRC 13794</strain>
    </source>
</reference>
<accession>A0ABQ3SNJ4</accession>
<dbReference type="InterPro" id="IPR018649">
    <property type="entry name" value="SHOCT"/>
</dbReference>
<keyword evidence="4" id="KW-1185">Reference proteome</keyword>